<protein>
    <submittedName>
        <fullName evidence="1">Uncharacterized protein</fullName>
    </submittedName>
</protein>
<evidence type="ECO:0000313" key="1">
    <source>
        <dbReference type="EMBL" id="KAI4858628.1"/>
    </source>
</evidence>
<dbReference type="Proteomes" id="UP001497700">
    <property type="component" value="Unassembled WGS sequence"/>
</dbReference>
<evidence type="ECO:0000313" key="2">
    <source>
        <dbReference type="Proteomes" id="UP001497700"/>
    </source>
</evidence>
<gene>
    <name evidence="1" type="ORF">F4820DRAFT_463101</name>
</gene>
<organism evidence="1 2">
    <name type="scientific">Hypoxylon rubiginosum</name>
    <dbReference type="NCBI Taxonomy" id="110542"/>
    <lineage>
        <taxon>Eukaryota</taxon>
        <taxon>Fungi</taxon>
        <taxon>Dikarya</taxon>
        <taxon>Ascomycota</taxon>
        <taxon>Pezizomycotina</taxon>
        <taxon>Sordariomycetes</taxon>
        <taxon>Xylariomycetidae</taxon>
        <taxon>Xylariales</taxon>
        <taxon>Hypoxylaceae</taxon>
        <taxon>Hypoxylon</taxon>
    </lineage>
</organism>
<proteinExistence type="predicted"/>
<sequence length="175" mass="19680">MLLFFITASLIWHLVFAFFMARDFRLLLKITRLFVAEVLREGLDVRLAWALWFSLVAAGVVDWRFLVPAVALPLYVLSFPETRTLLNYGLVRLGWLDLVHSPIIFAIGRGGGLVRMLKAGECVEGAMMAAVRPTVRMIRSTLDFATAWASSTGPDMESLKPVKPQNGVLLGEWWK</sequence>
<accession>A0ACB9YI61</accession>
<dbReference type="EMBL" id="MU393710">
    <property type="protein sequence ID" value="KAI4858628.1"/>
    <property type="molecule type" value="Genomic_DNA"/>
</dbReference>
<reference evidence="1 2" key="1">
    <citation type="journal article" date="2022" name="New Phytol.">
        <title>Ecological generalism drives hyperdiversity of secondary metabolite gene clusters in xylarialean endophytes.</title>
        <authorList>
            <person name="Franco M.E.E."/>
            <person name="Wisecaver J.H."/>
            <person name="Arnold A.E."/>
            <person name="Ju Y.M."/>
            <person name="Slot J.C."/>
            <person name="Ahrendt S."/>
            <person name="Moore L.P."/>
            <person name="Eastman K.E."/>
            <person name="Scott K."/>
            <person name="Konkel Z."/>
            <person name="Mondo S.J."/>
            <person name="Kuo A."/>
            <person name="Hayes R.D."/>
            <person name="Haridas S."/>
            <person name="Andreopoulos B."/>
            <person name="Riley R."/>
            <person name="LaButti K."/>
            <person name="Pangilinan J."/>
            <person name="Lipzen A."/>
            <person name="Amirebrahimi M."/>
            <person name="Yan J."/>
            <person name="Adam C."/>
            <person name="Keymanesh K."/>
            <person name="Ng V."/>
            <person name="Louie K."/>
            <person name="Northen T."/>
            <person name="Drula E."/>
            <person name="Henrissat B."/>
            <person name="Hsieh H.M."/>
            <person name="Youens-Clark K."/>
            <person name="Lutzoni F."/>
            <person name="Miadlikowska J."/>
            <person name="Eastwood D.C."/>
            <person name="Hamelin R.C."/>
            <person name="Grigoriev I.V."/>
            <person name="U'Ren J.M."/>
        </authorList>
    </citation>
    <scope>NUCLEOTIDE SEQUENCE [LARGE SCALE GENOMIC DNA]</scope>
    <source>
        <strain evidence="1 2">CBS 119005</strain>
    </source>
</reference>
<name>A0ACB9YI61_9PEZI</name>
<keyword evidence="2" id="KW-1185">Reference proteome</keyword>
<comment type="caution">
    <text evidence="1">The sequence shown here is derived from an EMBL/GenBank/DDBJ whole genome shotgun (WGS) entry which is preliminary data.</text>
</comment>